<dbReference type="Proteomes" id="UP000447355">
    <property type="component" value="Unassembled WGS sequence"/>
</dbReference>
<organism evidence="1 2">
    <name type="scientific">Duganella vulcania</name>
    <dbReference type="NCBI Taxonomy" id="2692166"/>
    <lineage>
        <taxon>Bacteria</taxon>
        <taxon>Pseudomonadati</taxon>
        <taxon>Pseudomonadota</taxon>
        <taxon>Betaproteobacteria</taxon>
        <taxon>Burkholderiales</taxon>
        <taxon>Oxalobacteraceae</taxon>
        <taxon>Telluria group</taxon>
        <taxon>Duganella</taxon>
    </lineage>
</organism>
<reference evidence="1" key="1">
    <citation type="submission" date="2019-12" db="EMBL/GenBank/DDBJ databases">
        <title>Novel species isolated from a subtropical stream in China.</title>
        <authorList>
            <person name="Lu H."/>
        </authorList>
    </citation>
    <scope>NUCLEOTIDE SEQUENCE [LARGE SCALE GENOMIC DNA]</scope>
    <source>
        <strain evidence="1">FT81W</strain>
    </source>
</reference>
<gene>
    <name evidence="1" type="ORF">GTP90_23780</name>
</gene>
<dbReference type="AlphaFoldDB" id="A0A845GTZ4"/>
<accession>A0A845GTZ4</accession>
<evidence type="ECO:0000313" key="1">
    <source>
        <dbReference type="EMBL" id="MYM96880.1"/>
    </source>
</evidence>
<protein>
    <submittedName>
        <fullName evidence="1">Uncharacterized protein</fullName>
    </submittedName>
</protein>
<dbReference type="RefSeq" id="WP_161085864.1">
    <property type="nucleotide sequence ID" value="NZ_WWCX01000056.1"/>
</dbReference>
<sequence>MLKLSQAQWDQLQERDAYQFVVALCDQFLARRPDMLDQPGRDAVQNRMQAALDYAARAGFTSTPHIVRLLYLAADAPGIHDDPAVNAYLRKSGATPEQRLDDMLVVLNKKLEGGR</sequence>
<evidence type="ECO:0000313" key="2">
    <source>
        <dbReference type="Proteomes" id="UP000447355"/>
    </source>
</evidence>
<dbReference type="EMBL" id="WWCX01000056">
    <property type="protein sequence ID" value="MYM96880.1"/>
    <property type="molecule type" value="Genomic_DNA"/>
</dbReference>
<name>A0A845GTZ4_9BURK</name>
<comment type="caution">
    <text evidence="1">The sequence shown here is derived from an EMBL/GenBank/DDBJ whole genome shotgun (WGS) entry which is preliminary data.</text>
</comment>
<proteinExistence type="predicted"/>